<keyword evidence="3" id="KW-0812">Transmembrane</keyword>
<keyword evidence="4" id="KW-1133">Transmembrane helix</keyword>
<evidence type="ECO:0000256" key="2">
    <source>
        <dbReference type="ARBA" id="ARBA00011030"/>
    </source>
</evidence>
<comment type="caution">
    <text evidence="6">The sequence shown here is derived from an EMBL/GenBank/DDBJ whole genome shotgun (WGS) entry which is preliminary data.</text>
</comment>
<feature type="non-terminal residue" evidence="6">
    <location>
        <position position="75"/>
    </location>
</feature>
<proteinExistence type="inferred from homology"/>
<evidence type="ECO:0000256" key="4">
    <source>
        <dbReference type="ARBA" id="ARBA00022989"/>
    </source>
</evidence>
<keyword evidence="7" id="KW-1185">Reference proteome</keyword>
<sequence>LLFPLPQKWVVVTLSTSSSLGCLSCLLGTAVSMGLTLASGGQTLLAPCTITDTSHQCPFDPTRVYVSPRWAAGWG</sequence>
<dbReference type="Proteomes" id="UP000565785">
    <property type="component" value="Unassembled WGS sequence"/>
</dbReference>
<dbReference type="PANTHER" id="PTHR31258:SF2">
    <property type="entry name" value="TRANSMEMBRANE PROTEIN 54"/>
    <property type="match status" value="1"/>
</dbReference>
<dbReference type="InterPro" id="IPR020977">
    <property type="entry name" value="Beta-casein-like"/>
</dbReference>
<reference evidence="6 7" key="1">
    <citation type="submission" date="2019-09" db="EMBL/GenBank/DDBJ databases">
        <title>Bird 10,000 Genomes (B10K) Project - Family phase.</title>
        <authorList>
            <person name="Zhang G."/>
        </authorList>
    </citation>
    <scope>NUCLEOTIDE SEQUENCE [LARGE SCALE GENOMIC DNA]</scope>
    <source>
        <strain evidence="6">B10K-DU-002-35</strain>
        <tissue evidence="6">Muscle</tissue>
    </source>
</reference>
<accession>A0A7L1NCX4</accession>
<feature type="non-terminal residue" evidence="6">
    <location>
        <position position="1"/>
    </location>
</feature>
<comment type="subcellular location">
    <subcellularLocation>
        <location evidence="1">Membrane</location>
        <topology evidence="1">Multi-pass membrane protein</topology>
    </subcellularLocation>
</comment>
<protein>
    <submittedName>
        <fullName evidence="6">TMM54 protein</fullName>
    </submittedName>
</protein>
<dbReference type="AlphaFoldDB" id="A0A7L1NCX4"/>
<gene>
    <name evidence="6" type="primary">Tmem54_0</name>
    <name evidence="6" type="ORF">RHICYA_R15607</name>
</gene>
<evidence type="ECO:0000256" key="1">
    <source>
        <dbReference type="ARBA" id="ARBA00004141"/>
    </source>
</evidence>
<evidence type="ECO:0000256" key="3">
    <source>
        <dbReference type="ARBA" id="ARBA00022692"/>
    </source>
</evidence>
<dbReference type="Pfam" id="PF12304">
    <property type="entry name" value="BCLP"/>
    <property type="match status" value="1"/>
</dbReference>
<keyword evidence="5" id="KW-0472">Membrane</keyword>
<comment type="similarity">
    <text evidence="2">Belongs to the TMEM54 family.</text>
</comment>
<evidence type="ECO:0000313" key="7">
    <source>
        <dbReference type="Proteomes" id="UP000565785"/>
    </source>
</evidence>
<organism evidence="6 7">
    <name type="scientific">Rhinopomastus cyanomelas</name>
    <name type="common">Common scimitarbill</name>
    <dbReference type="NCBI Taxonomy" id="113115"/>
    <lineage>
        <taxon>Eukaryota</taxon>
        <taxon>Metazoa</taxon>
        <taxon>Chordata</taxon>
        <taxon>Craniata</taxon>
        <taxon>Vertebrata</taxon>
        <taxon>Euteleostomi</taxon>
        <taxon>Archelosauria</taxon>
        <taxon>Archosauria</taxon>
        <taxon>Dinosauria</taxon>
        <taxon>Saurischia</taxon>
        <taxon>Theropoda</taxon>
        <taxon>Coelurosauria</taxon>
        <taxon>Aves</taxon>
        <taxon>Neognathae</taxon>
        <taxon>Neoaves</taxon>
        <taxon>Telluraves</taxon>
        <taxon>Coraciimorphae</taxon>
        <taxon>Bucerotiformes</taxon>
        <taxon>Rhinopomastidae</taxon>
        <taxon>Rhinopomastus</taxon>
    </lineage>
</organism>
<dbReference type="OrthoDB" id="9389418at2759"/>
<dbReference type="PANTHER" id="PTHR31258">
    <property type="entry name" value="KERATINOCYTE-ASSOCIATED PROTEIN 3"/>
    <property type="match status" value="1"/>
</dbReference>
<evidence type="ECO:0000313" key="6">
    <source>
        <dbReference type="EMBL" id="NXN97309.1"/>
    </source>
</evidence>
<dbReference type="GO" id="GO:0016020">
    <property type="term" value="C:membrane"/>
    <property type="evidence" value="ECO:0007669"/>
    <property type="project" value="UniProtKB-SubCell"/>
</dbReference>
<dbReference type="EMBL" id="VXBP01004874">
    <property type="protein sequence ID" value="NXN97309.1"/>
    <property type="molecule type" value="Genomic_DNA"/>
</dbReference>
<name>A0A7L1NCX4_RHICY</name>
<evidence type="ECO:0000256" key="5">
    <source>
        <dbReference type="ARBA" id="ARBA00023136"/>
    </source>
</evidence>